<protein>
    <recommendedName>
        <fullName evidence="3">Pre-mRNA 3'-end-processing factor FIP1</fullName>
    </recommendedName>
    <alternativeName>
        <fullName evidence="7">FIP1-like 1 protein</fullName>
    </alternativeName>
</protein>
<sequence length="301" mass="32619">MSTEGTEKAGCASGDDEEWLYGENDEDDANPVDDDDEKTETEVFSALIGDVEGVNGVGRKDGDAQSDSDSDDDDVCVTIGDIKTGGSQAITPVNIIIKTSDRASLSGTKVRGVDLDAEDSVNGTLLGADVESFEEKPWRKPGADLSDYFNYGFNEDTWKMYCDKQRRLRMSMEVMTLGSSSKVVVNRGDLSSKSDYSCRKLNSSISVIGGQTGTISRVEGRRRHTSDESNAQVKPSSEQSSDAELQPPKLHHFFPPNIPPPPFPPLSISTTSPLIPPPPRESCTHAHKHAHTYTLQCAGLC</sequence>
<proteinExistence type="inferred from homology"/>
<dbReference type="AlphaFoldDB" id="A0A3B4BY12"/>
<keyword evidence="4" id="KW-0597">Phosphoprotein</keyword>
<organism evidence="10 11">
    <name type="scientific">Pygocentrus nattereri</name>
    <name type="common">Red-bellied piranha</name>
    <dbReference type="NCBI Taxonomy" id="42514"/>
    <lineage>
        <taxon>Eukaryota</taxon>
        <taxon>Metazoa</taxon>
        <taxon>Chordata</taxon>
        <taxon>Craniata</taxon>
        <taxon>Vertebrata</taxon>
        <taxon>Euteleostomi</taxon>
        <taxon>Actinopterygii</taxon>
        <taxon>Neopterygii</taxon>
        <taxon>Teleostei</taxon>
        <taxon>Ostariophysi</taxon>
        <taxon>Characiformes</taxon>
        <taxon>Characoidei</taxon>
        <taxon>Pygocentrus</taxon>
    </lineage>
</organism>
<reference evidence="10" key="3">
    <citation type="submission" date="2025-09" db="UniProtKB">
        <authorList>
            <consortium name="Ensembl"/>
        </authorList>
    </citation>
    <scope>IDENTIFICATION</scope>
</reference>
<keyword evidence="6" id="KW-0539">Nucleus</keyword>
<evidence type="ECO:0000256" key="3">
    <source>
        <dbReference type="ARBA" id="ARBA00017456"/>
    </source>
</evidence>
<evidence type="ECO:0000313" key="11">
    <source>
        <dbReference type="Proteomes" id="UP001501920"/>
    </source>
</evidence>
<dbReference type="InterPro" id="IPR051187">
    <property type="entry name" value="Pre-mRNA_3'-end_processing_reg"/>
</dbReference>
<evidence type="ECO:0000256" key="8">
    <source>
        <dbReference type="SAM" id="MobiDB-lite"/>
    </source>
</evidence>
<evidence type="ECO:0000256" key="6">
    <source>
        <dbReference type="ARBA" id="ARBA00023242"/>
    </source>
</evidence>
<dbReference type="Ensembl" id="ENSPNAT00000008724.2">
    <property type="protein sequence ID" value="ENSPNAP00000003435.1"/>
    <property type="gene ID" value="ENSPNAG00000009853.2"/>
</dbReference>
<evidence type="ECO:0000256" key="4">
    <source>
        <dbReference type="ARBA" id="ARBA00022553"/>
    </source>
</evidence>
<evidence type="ECO:0000256" key="1">
    <source>
        <dbReference type="ARBA" id="ARBA00004123"/>
    </source>
</evidence>
<evidence type="ECO:0000256" key="2">
    <source>
        <dbReference type="ARBA" id="ARBA00007459"/>
    </source>
</evidence>
<comment type="subcellular location">
    <subcellularLocation>
        <location evidence="1">Nucleus</location>
    </subcellularLocation>
</comment>
<keyword evidence="11" id="KW-1185">Reference proteome</keyword>
<dbReference type="InterPro" id="IPR007854">
    <property type="entry name" value="Fip1_dom"/>
</dbReference>
<evidence type="ECO:0000256" key="5">
    <source>
        <dbReference type="ARBA" id="ARBA00022664"/>
    </source>
</evidence>
<evidence type="ECO:0000313" key="10">
    <source>
        <dbReference type="Ensembl" id="ENSPNAP00000003435.1"/>
    </source>
</evidence>
<dbReference type="Pfam" id="PF05182">
    <property type="entry name" value="Fip1"/>
    <property type="match status" value="1"/>
</dbReference>
<dbReference type="Proteomes" id="UP001501920">
    <property type="component" value="Chromosome 4"/>
</dbReference>
<reference evidence="10 11" key="1">
    <citation type="submission" date="2020-10" db="EMBL/GenBank/DDBJ databases">
        <title>Pygocentrus nattereri (red-bellied piranha) genome, fPygNat1, primary haplotype.</title>
        <authorList>
            <person name="Myers G."/>
            <person name="Meyer A."/>
            <person name="Karagic N."/>
            <person name="Pippel M."/>
            <person name="Winkler S."/>
            <person name="Tracey A."/>
            <person name="Wood J."/>
            <person name="Formenti G."/>
            <person name="Howe K."/>
            <person name="Fedrigo O."/>
            <person name="Jarvis E.D."/>
        </authorList>
    </citation>
    <scope>NUCLEOTIDE SEQUENCE [LARGE SCALE GENOMIC DNA]</scope>
</reference>
<evidence type="ECO:0000256" key="7">
    <source>
        <dbReference type="ARBA" id="ARBA00031816"/>
    </source>
</evidence>
<dbReference type="PANTHER" id="PTHR13484">
    <property type="entry name" value="FIP1-LIKE 1 PROTEIN"/>
    <property type="match status" value="1"/>
</dbReference>
<keyword evidence="5" id="KW-0507">mRNA processing</keyword>
<feature type="compositionally biased region" description="Polar residues" evidence="8">
    <location>
        <begin position="228"/>
        <end position="243"/>
    </location>
</feature>
<feature type="domain" description="Pre-mRNA polyadenylation factor Fip1" evidence="9">
    <location>
        <begin position="128"/>
        <end position="169"/>
    </location>
</feature>
<comment type="similarity">
    <text evidence="2">Belongs to the FIP1 family.</text>
</comment>
<accession>A0A3B4BY12</accession>
<feature type="compositionally biased region" description="Pro residues" evidence="8">
    <location>
        <begin position="256"/>
        <end position="265"/>
    </location>
</feature>
<reference evidence="10" key="2">
    <citation type="submission" date="2025-08" db="UniProtKB">
        <authorList>
            <consortium name="Ensembl"/>
        </authorList>
    </citation>
    <scope>IDENTIFICATION</scope>
</reference>
<name>A0A3B4BY12_PYGNA</name>
<evidence type="ECO:0000259" key="9">
    <source>
        <dbReference type="Pfam" id="PF05182"/>
    </source>
</evidence>
<feature type="region of interest" description="Disordered" evidence="8">
    <location>
        <begin position="1"/>
        <end position="74"/>
    </location>
</feature>
<dbReference type="GeneTree" id="ENSGT00940000162578"/>
<feature type="region of interest" description="Disordered" evidence="8">
    <location>
        <begin position="212"/>
        <end position="268"/>
    </location>
</feature>
<feature type="compositionally biased region" description="Acidic residues" evidence="8">
    <location>
        <begin position="14"/>
        <end position="39"/>
    </location>
</feature>
<dbReference type="GO" id="GO:0006397">
    <property type="term" value="P:mRNA processing"/>
    <property type="evidence" value="ECO:0007669"/>
    <property type="project" value="UniProtKB-KW"/>
</dbReference>
<dbReference type="PANTHER" id="PTHR13484:SF9">
    <property type="entry name" value="PRE-MRNA 3'-END-PROCESSING FACTOR FIP1"/>
    <property type="match status" value="1"/>
</dbReference>
<dbReference type="OMA" id="KXNSASS"/>
<feature type="compositionally biased region" description="Acidic residues" evidence="8">
    <location>
        <begin position="64"/>
        <end position="74"/>
    </location>
</feature>
<dbReference type="GO" id="GO:0005847">
    <property type="term" value="C:mRNA cleavage and polyadenylation specificity factor complex"/>
    <property type="evidence" value="ECO:0007669"/>
    <property type="project" value="TreeGrafter"/>
</dbReference>
<dbReference type="STRING" id="42514.ENSPNAP00000003435"/>